<dbReference type="EMBL" id="CAWUHC010000079">
    <property type="protein sequence ID" value="CAK7229364.1"/>
    <property type="molecule type" value="Genomic_DNA"/>
</dbReference>
<evidence type="ECO:0000256" key="1">
    <source>
        <dbReference type="ARBA" id="ARBA00005568"/>
    </source>
</evidence>
<organism evidence="6 7">
    <name type="scientific">Sporothrix bragantina</name>
    <dbReference type="NCBI Taxonomy" id="671064"/>
    <lineage>
        <taxon>Eukaryota</taxon>
        <taxon>Fungi</taxon>
        <taxon>Dikarya</taxon>
        <taxon>Ascomycota</taxon>
        <taxon>Pezizomycotina</taxon>
        <taxon>Sordariomycetes</taxon>
        <taxon>Sordariomycetidae</taxon>
        <taxon>Ophiostomatales</taxon>
        <taxon>Ophiostomataceae</taxon>
        <taxon>Sporothrix</taxon>
    </lineage>
</organism>
<evidence type="ECO:0000256" key="4">
    <source>
        <dbReference type="SAM" id="MobiDB-lite"/>
    </source>
</evidence>
<reference evidence="6 7" key="1">
    <citation type="submission" date="2024-01" db="EMBL/GenBank/DDBJ databases">
        <authorList>
            <person name="Allen C."/>
            <person name="Tagirdzhanova G."/>
        </authorList>
    </citation>
    <scope>NUCLEOTIDE SEQUENCE [LARGE SCALE GENOMIC DNA]</scope>
</reference>
<dbReference type="Pfam" id="PF03328">
    <property type="entry name" value="HpcH_HpaI"/>
    <property type="match status" value="1"/>
</dbReference>
<keyword evidence="7" id="KW-1185">Reference proteome</keyword>
<dbReference type="InterPro" id="IPR050251">
    <property type="entry name" value="HpcH-HpaI_aldolase"/>
</dbReference>
<evidence type="ECO:0000313" key="7">
    <source>
        <dbReference type="Proteomes" id="UP001642406"/>
    </source>
</evidence>
<dbReference type="Proteomes" id="UP001642406">
    <property type="component" value="Unassembled WGS sequence"/>
</dbReference>
<comment type="similarity">
    <text evidence="1">Belongs to the HpcH/HpaI aldolase family.</text>
</comment>
<accession>A0ABP0CDQ3</accession>
<evidence type="ECO:0000259" key="5">
    <source>
        <dbReference type="Pfam" id="PF03328"/>
    </source>
</evidence>
<feature type="region of interest" description="Disordered" evidence="4">
    <location>
        <begin position="1"/>
        <end position="29"/>
    </location>
</feature>
<dbReference type="SUPFAM" id="SSF51621">
    <property type="entry name" value="Phosphoenolpyruvate/pyruvate domain"/>
    <property type="match status" value="1"/>
</dbReference>
<evidence type="ECO:0000313" key="6">
    <source>
        <dbReference type="EMBL" id="CAK7229364.1"/>
    </source>
</evidence>
<evidence type="ECO:0000256" key="2">
    <source>
        <dbReference type="ARBA" id="ARBA00022723"/>
    </source>
</evidence>
<dbReference type="Gene3D" id="3.20.20.60">
    <property type="entry name" value="Phosphoenolpyruvate-binding domains"/>
    <property type="match status" value="1"/>
</dbReference>
<sequence>MASRTALSTLRRAVAASRPRFSPSSTRASMLGPATITTVRFYQGTTPPPPSAPRSPDAMAQANPLRQAFTRLRRGGASTNTPDGQQIQASLGMWQMLPGANVSRALARTPGIDWVLVDCEHGQIDDAAMHVAVPVIAAEGVSPIVRIPDFQSWMVKRALDSGAHGILAPLIRTVDEVKAFVAACKFPPQGVRGFGSPLAMQGFRLTSNQDGTHPQLPTFTEYLDQANASIVTMVQIETREALENVEAIAPLVDALFVGPFDLANNLGHPIRDGVFPPQVKDAMKRVLAAAQAVDTCCCGVYAGTPEQARDYAAAGFHMVNVATDVLTLQAAATEAVKVARS</sequence>
<evidence type="ECO:0000256" key="3">
    <source>
        <dbReference type="ARBA" id="ARBA00023239"/>
    </source>
</evidence>
<gene>
    <name evidence="6" type="ORF">SBRCBS47491_007220</name>
</gene>
<comment type="caution">
    <text evidence="6">The sequence shown here is derived from an EMBL/GenBank/DDBJ whole genome shotgun (WGS) entry which is preliminary data.</text>
</comment>
<proteinExistence type="inferred from homology"/>
<feature type="domain" description="HpcH/HpaI aldolase/citrate lyase" evidence="5">
    <location>
        <begin position="107"/>
        <end position="328"/>
    </location>
</feature>
<keyword evidence="3" id="KW-0456">Lyase</keyword>
<protein>
    <recommendedName>
        <fullName evidence="5">HpcH/HpaI aldolase/citrate lyase domain-containing protein</fullName>
    </recommendedName>
</protein>
<dbReference type="InterPro" id="IPR015813">
    <property type="entry name" value="Pyrv/PenolPyrv_kinase-like_dom"/>
</dbReference>
<dbReference type="InterPro" id="IPR005000">
    <property type="entry name" value="Aldolase/citrate-lyase_domain"/>
</dbReference>
<dbReference type="PANTHER" id="PTHR30502">
    <property type="entry name" value="2-KETO-3-DEOXY-L-RHAMNONATE ALDOLASE"/>
    <property type="match status" value="1"/>
</dbReference>
<keyword evidence="2" id="KW-0479">Metal-binding</keyword>
<dbReference type="PANTHER" id="PTHR30502:SF0">
    <property type="entry name" value="PHOSPHOENOLPYRUVATE CARBOXYLASE FAMILY PROTEIN"/>
    <property type="match status" value="1"/>
</dbReference>
<name>A0ABP0CDQ3_9PEZI</name>
<dbReference type="InterPro" id="IPR040442">
    <property type="entry name" value="Pyrv_kinase-like_dom_sf"/>
</dbReference>